<dbReference type="InterPro" id="IPR009057">
    <property type="entry name" value="Homeodomain-like_sf"/>
</dbReference>
<dbReference type="SUPFAM" id="SSF53697">
    <property type="entry name" value="SIS domain"/>
    <property type="match status" value="1"/>
</dbReference>
<dbReference type="InterPro" id="IPR036388">
    <property type="entry name" value="WH-like_DNA-bd_sf"/>
</dbReference>
<dbReference type="Gene3D" id="1.10.10.10">
    <property type="entry name" value="Winged helix-like DNA-binding domain superfamily/Winged helix DNA-binding domain"/>
    <property type="match status" value="1"/>
</dbReference>
<keyword evidence="4" id="KW-0804">Transcription</keyword>
<dbReference type="InterPro" id="IPR000281">
    <property type="entry name" value="HTH_RpiR"/>
</dbReference>
<dbReference type="Pfam" id="PF01418">
    <property type="entry name" value="HTH_6"/>
    <property type="match status" value="1"/>
</dbReference>
<dbReference type="PANTHER" id="PTHR30514">
    <property type="entry name" value="GLUCOKINASE"/>
    <property type="match status" value="1"/>
</dbReference>
<dbReference type="PROSITE" id="PS51464">
    <property type="entry name" value="SIS"/>
    <property type="match status" value="1"/>
</dbReference>
<accession>A0A923HMC8</accession>
<dbReference type="InterPro" id="IPR001347">
    <property type="entry name" value="SIS_dom"/>
</dbReference>
<evidence type="ECO:0000313" key="7">
    <source>
        <dbReference type="EMBL" id="MBC3881697.1"/>
    </source>
</evidence>
<evidence type="ECO:0000256" key="1">
    <source>
        <dbReference type="ARBA" id="ARBA00023015"/>
    </source>
</evidence>
<reference evidence="7" key="1">
    <citation type="submission" date="2020-08" db="EMBL/GenBank/DDBJ databases">
        <title>Novel species isolated from subtropical streams in China.</title>
        <authorList>
            <person name="Lu H."/>
        </authorList>
    </citation>
    <scope>NUCLEOTIDE SEQUENCE</scope>
    <source>
        <strain evidence="7">LX22W</strain>
    </source>
</reference>
<dbReference type="EMBL" id="JACOFZ010000002">
    <property type="protein sequence ID" value="MBC3881697.1"/>
    <property type="molecule type" value="Genomic_DNA"/>
</dbReference>
<evidence type="ECO:0000259" key="5">
    <source>
        <dbReference type="PROSITE" id="PS51071"/>
    </source>
</evidence>
<dbReference type="PANTHER" id="PTHR30514:SF1">
    <property type="entry name" value="HTH-TYPE TRANSCRIPTIONAL REGULATOR HEXR-RELATED"/>
    <property type="match status" value="1"/>
</dbReference>
<proteinExistence type="predicted"/>
<keyword evidence="1" id="KW-0805">Transcription regulation</keyword>
<keyword evidence="8" id="KW-1185">Reference proteome</keyword>
<evidence type="ECO:0000256" key="3">
    <source>
        <dbReference type="ARBA" id="ARBA00023152"/>
    </source>
</evidence>
<dbReference type="CDD" id="cd05013">
    <property type="entry name" value="SIS_RpiR"/>
    <property type="match status" value="1"/>
</dbReference>
<dbReference type="RefSeq" id="WP_186915815.1">
    <property type="nucleotide sequence ID" value="NZ_JACOFZ010000002.1"/>
</dbReference>
<dbReference type="Proteomes" id="UP000627446">
    <property type="component" value="Unassembled WGS sequence"/>
</dbReference>
<dbReference type="Gene3D" id="3.40.50.10490">
    <property type="entry name" value="Glucose-6-phosphate isomerase like protein, domain 1"/>
    <property type="match status" value="1"/>
</dbReference>
<gene>
    <name evidence="7" type="ORF">H8K36_09960</name>
</gene>
<dbReference type="GO" id="GO:0097367">
    <property type="term" value="F:carbohydrate derivative binding"/>
    <property type="evidence" value="ECO:0007669"/>
    <property type="project" value="InterPro"/>
</dbReference>
<organism evidence="7 8">
    <name type="scientific">Undibacterium nitidum</name>
    <dbReference type="NCBI Taxonomy" id="2762298"/>
    <lineage>
        <taxon>Bacteria</taxon>
        <taxon>Pseudomonadati</taxon>
        <taxon>Pseudomonadota</taxon>
        <taxon>Betaproteobacteria</taxon>
        <taxon>Burkholderiales</taxon>
        <taxon>Oxalobacteraceae</taxon>
        <taxon>Undibacterium</taxon>
    </lineage>
</organism>
<evidence type="ECO:0000259" key="6">
    <source>
        <dbReference type="PROSITE" id="PS51464"/>
    </source>
</evidence>
<dbReference type="GO" id="GO:0003700">
    <property type="term" value="F:DNA-binding transcription factor activity"/>
    <property type="evidence" value="ECO:0007669"/>
    <property type="project" value="InterPro"/>
</dbReference>
<keyword evidence="2" id="KW-0238">DNA-binding</keyword>
<evidence type="ECO:0000313" key="8">
    <source>
        <dbReference type="Proteomes" id="UP000627446"/>
    </source>
</evidence>
<dbReference type="Pfam" id="PF01380">
    <property type="entry name" value="SIS"/>
    <property type="match status" value="1"/>
</dbReference>
<dbReference type="InterPro" id="IPR035472">
    <property type="entry name" value="RpiR-like_SIS"/>
</dbReference>
<sequence length="299" mass="32501">MRHTNSTTRGGSINERIGHVYSSLSKSHKKTADYVVANAFRAATMSIDELAHAVGISNATANRFARALGFDGYPQFRAELVHGFESMMAPAEKIQFASDRPVTCADIFARCLEEDISNLEATRRIMNPENCERAVRLILNAERIFIIGYGASSFLGGLMGHSLAPYCKSVHYNLGSGGAGHIASQLFNYSENDLVIGISFPKYATDTITLLKQVRENRVPIIALTDAPSSPIAQLANLTLYGQTQSSSSASSDGAALCLIEALCNAVKHQTKQVKEAPSGIDEFVMPWLHHTNGHANRR</sequence>
<dbReference type="InterPro" id="IPR046348">
    <property type="entry name" value="SIS_dom_sf"/>
</dbReference>
<dbReference type="InterPro" id="IPR047640">
    <property type="entry name" value="RpiR-like"/>
</dbReference>
<comment type="caution">
    <text evidence="7">The sequence shown here is derived from an EMBL/GenBank/DDBJ whole genome shotgun (WGS) entry which is preliminary data.</text>
</comment>
<protein>
    <submittedName>
        <fullName evidence="7">MurR/RpiR family transcriptional regulator</fullName>
    </submittedName>
</protein>
<evidence type="ECO:0000256" key="2">
    <source>
        <dbReference type="ARBA" id="ARBA00023125"/>
    </source>
</evidence>
<feature type="domain" description="HTH rpiR-type" evidence="5">
    <location>
        <begin position="11"/>
        <end position="87"/>
    </location>
</feature>
<name>A0A923HMC8_9BURK</name>
<dbReference type="GO" id="GO:0006096">
    <property type="term" value="P:glycolytic process"/>
    <property type="evidence" value="ECO:0007669"/>
    <property type="project" value="UniProtKB-KW"/>
</dbReference>
<dbReference type="AlphaFoldDB" id="A0A923HMC8"/>
<dbReference type="SUPFAM" id="SSF46689">
    <property type="entry name" value="Homeodomain-like"/>
    <property type="match status" value="1"/>
</dbReference>
<dbReference type="GO" id="GO:0003677">
    <property type="term" value="F:DNA binding"/>
    <property type="evidence" value="ECO:0007669"/>
    <property type="project" value="UniProtKB-KW"/>
</dbReference>
<dbReference type="PROSITE" id="PS51071">
    <property type="entry name" value="HTH_RPIR"/>
    <property type="match status" value="1"/>
</dbReference>
<feature type="domain" description="SIS" evidence="6">
    <location>
        <begin position="134"/>
        <end position="277"/>
    </location>
</feature>
<keyword evidence="3" id="KW-0324">Glycolysis</keyword>
<evidence type="ECO:0000256" key="4">
    <source>
        <dbReference type="ARBA" id="ARBA00023163"/>
    </source>
</evidence>